<comment type="similarity">
    <text evidence="3 16">Belongs to the peptidase M8 family.</text>
</comment>
<evidence type="ECO:0000256" key="17">
    <source>
        <dbReference type="SAM" id="MobiDB-lite"/>
    </source>
</evidence>
<keyword evidence="4 16" id="KW-0645">Protease</keyword>
<keyword evidence="18" id="KW-0812">Transmembrane</keyword>
<dbReference type="PRINTS" id="PR00782">
    <property type="entry name" value="LSHMANOLYSIN"/>
</dbReference>
<keyword evidence="11 18" id="KW-0472">Membrane</keyword>
<keyword evidence="20" id="KW-1185">Reference proteome</keyword>
<comment type="cofactor">
    <cofactor evidence="15 16">
        <name>Zn(2+)</name>
        <dbReference type="ChEBI" id="CHEBI:29105"/>
    </cofactor>
    <text evidence="15 16">Binds 1 zinc ion per subunit.</text>
</comment>
<dbReference type="Proteomes" id="UP000192257">
    <property type="component" value="Unassembled WGS sequence"/>
</dbReference>
<dbReference type="SUPFAM" id="SSF55486">
    <property type="entry name" value="Metalloproteases ('zincins'), catalytic domain"/>
    <property type="match status" value="1"/>
</dbReference>
<keyword evidence="13" id="KW-1015">Disulfide bond</keyword>
<keyword evidence="7 16" id="KW-0378">Hydrolase</keyword>
<dbReference type="EC" id="3.4.24.-" evidence="16"/>
<reference evidence="19 20" key="1">
    <citation type="submission" date="2017-03" db="EMBL/GenBank/DDBJ databases">
        <title>An alternative strategy for trypanosome survival in the mammalian bloodstream revealed through genome and transcriptome analysis of the ubiquitous bovine parasite Trypanosoma (Megatrypanum) theileri.</title>
        <authorList>
            <person name="Kelly S."/>
            <person name="Ivens A."/>
            <person name="Mott A."/>
            <person name="O'Neill E."/>
            <person name="Emms D."/>
            <person name="Macleod O."/>
            <person name="Voorheis P."/>
            <person name="Matthews J."/>
            <person name="Matthews K."/>
            <person name="Carrington M."/>
        </authorList>
    </citation>
    <scope>NUCLEOTIDE SEQUENCE [LARGE SCALE GENOMIC DNA]</scope>
    <source>
        <strain evidence="19">Edinburgh</strain>
    </source>
</reference>
<evidence type="ECO:0000256" key="14">
    <source>
        <dbReference type="ARBA" id="ARBA00023180"/>
    </source>
</evidence>
<evidence type="ECO:0000256" key="4">
    <source>
        <dbReference type="ARBA" id="ARBA00022670"/>
    </source>
</evidence>
<dbReference type="Gene3D" id="3.90.132.10">
    <property type="entry name" value="Leishmanolysin , domain 2"/>
    <property type="match status" value="1"/>
</dbReference>
<name>A0A1X0NDG7_9TRYP</name>
<evidence type="ECO:0000256" key="13">
    <source>
        <dbReference type="ARBA" id="ARBA00023157"/>
    </source>
</evidence>
<dbReference type="InterPro" id="IPR001577">
    <property type="entry name" value="Peptidase_M8"/>
</dbReference>
<evidence type="ECO:0000256" key="7">
    <source>
        <dbReference type="ARBA" id="ARBA00022801"/>
    </source>
</evidence>
<dbReference type="Gene3D" id="3.10.170.20">
    <property type="match status" value="1"/>
</dbReference>
<dbReference type="VEuPathDB" id="TriTrypDB:TM35_001441030"/>
<protein>
    <recommendedName>
        <fullName evidence="16">Leishmanolysin-like peptidase</fullName>
        <ecNumber evidence="16">3.4.24.-</ecNumber>
    </recommendedName>
</protein>
<keyword evidence="8 15" id="KW-0862">Zinc</keyword>
<evidence type="ECO:0000256" key="8">
    <source>
        <dbReference type="ARBA" id="ARBA00022833"/>
    </source>
</evidence>
<dbReference type="GO" id="GO:0005737">
    <property type="term" value="C:cytoplasm"/>
    <property type="evidence" value="ECO:0007669"/>
    <property type="project" value="TreeGrafter"/>
</dbReference>
<feature type="chain" id="PRO_5023978054" description="Leishmanolysin-like peptidase" evidence="16">
    <location>
        <begin position="20"/>
        <end position="653"/>
    </location>
</feature>
<feature type="binding site" evidence="15">
    <location>
        <position position="293"/>
    </location>
    <ligand>
        <name>Zn(2+)</name>
        <dbReference type="ChEBI" id="CHEBI:29105"/>
        <note>catalytic</note>
    </ligand>
</feature>
<dbReference type="GO" id="GO:0007155">
    <property type="term" value="P:cell adhesion"/>
    <property type="evidence" value="ECO:0007669"/>
    <property type="project" value="UniProtKB-KW"/>
</dbReference>
<dbReference type="PANTHER" id="PTHR10942:SF0">
    <property type="entry name" value="LEISHMANOLYSIN-LIKE PEPTIDASE"/>
    <property type="match status" value="1"/>
</dbReference>
<evidence type="ECO:0000256" key="2">
    <source>
        <dbReference type="ARBA" id="ARBA00004370"/>
    </source>
</evidence>
<evidence type="ECO:0000256" key="6">
    <source>
        <dbReference type="ARBA" id="ARBA00022729"/>
    </source>
</evidence>
<feature type="transmembrane region" description="Helical" evidence="18">
    <location>
        <begin position="635"/>
        <end position="652"/>
    </location>
</feature>
<accession>A0A1X0NDG7</accession>
<feature type="region of interest" description="Disordered" evidence="17">
    <location>
        <begin position="537"/>
        <end position="630"/>
    </location>
</feature>
<comment type="caution">
    <text evidence="19">The sequence shown here is derived from an EMBL/GenBank/DDBJ whole genome shotgun (WGS) entry which is preliminary data.</text>
</comment>
<dbReference type="OrthoDB" id="527990at2759"/>
<evidence type="ECO:0000256" key="5">
    <source>
        <dbReference type="ARBA" id="ARBA00022723"/>
    </source>
</evidence>
<evidence type="ECO:0000256" key="16">
    <source>
        <dbReference type="RuleBase" id="RU366077"/>
    </source>
</evidence>
<keyword evidence="9" id="KW-0130">Cell adhesion</keyword>
<organism evidence="19 20">
    <name type="scientific">Trypanosoma theileri</name>
    <dbReference type="NCBI Taxonomy" id="67003"/>
    <lineage>
        <taxon>Eukaryota</taxon>
        <taxon>Discoba</taxon>
        <taxon>Euglenozoa</taxon>
        <taxon>Kinetoplastea</taxon>
        <taxon>Metakinetoplastina</taxon>
        <taxon>Trypanosomatida</taxon>
        <taxon>Trypanosomatidae</taxon>
        <taxon>Trypanosoma</taxon>
    </lineage>
</organism>
<evidence type="ECO:0000256" key="10">
    <source>
        <dbReference type="ARBA" id="ARBA00023049"/>
    </source>
</evidence>
<keyword evidence="18" id="KW-1133">Transmembrane helix</keyword>
<feature type="compositionally biased region" description="Low complexity" evidence="17">
    <location>
        <begin position="558"/>
        <end position="577"/>
    </location>
</feature>
<keyword evidence="12" id="KW-0865">Zymogen</keyword>
<comment type="subcellular location">
    <subcellularLocation>
        <location evidence="2">Membrane</location>
    </subcellularLocation>
</comment>
<evidence type="ECO:0000256" key="3">
    <source>
        <dbReference type="ARBA" id="ARBA00005860"/>
    </source>
</evidence>
<dbReference type="Gene3D" id="2.30.34.10">
    <property type="entry name" value="Leishmanolysin domain 4"/>
    <property type="match status" value="1"/>
</dbReference>
<evidence type="ECO:0000256" key="15">
    <source>
        <dbReference type="PIRSR" id="PIRSR601577-2"/>
    </source>
</evidence>
<feature type="compositionally biased region" description="Low complexity" evidence="17">
    <location>
        <begin position="596"/>
        <end position="606"/>
    </location>
</feature>
<evidence type="ECO:0000256" key="9">
    <source>
        <dbReference type="ARBA" id="ARBA00022889"/>
    </source>
</evidence>
<dbReference type="PANTHER" id="PTHR10942">
    <property type="entry name" value="LEISHMANOLYSIN-LIKE PEPTIDASE"/>
    <property type="match status" value="1"/>
</dbReference>
<dbReference type="GO" id="GO:0004222">
    <property type="term" value="F:metalloendopeptidase activity"/>
    <property type="evidence" value="ECO:0007669"/>
    <property type="project" value="UniProtKB-UniRule"/>
</dbReference>
<keyword evidence="6 16" id="KW-0732">Signal</keyword>
<dbReference type="EMBL" id="NBCO01000144">
    <property type="protein sequence ID" value="ORC80783.1"/>
    <property type="molecule type" value="Genomic_DNA"/>
</dbReference>
<dbReference type="GO" id="GO:0006508">
    <property type="term" value="P:proteolysis"/>
    <property type="evidence" value="ECO:0007669"/>
    <property type="project" value="UniProtKB-KW"/>
</dbReference>
<dbReference type="GO" id="GO:0046872">
    <property type="term" value="F:metal ion binding"/>
    <property type="evidence" value="ECO:0007669"/>
    <property type="project" value="UniProtKB-KW"/>
</dbReference>
<proteinExistence type="inferred from homology"/>
<feature type="binding site" evidence="15">
    <location>
        <position position="227"/>
    </location>
    <ligand>
        <name>Zn(2+)</name>
        <dbReference type="ChEBI" id="CHEBI:29105"/>
        <note>catalytic</note>
    </ligand>
</feature>
<feature type="binding site" evidence="15">
    <location>
        <position position="231"/>
    </location>
    <ligand>
        <name>Zn(2+)</name>
        <dbReference type="ChEBI" id="CHEBI:29105"/>
        <note>catalytic</note>
    </ligand>
</feature>
<evidence type="ECO:0000256" key="12">
    <source>
        <dbReference type="ARBA" id="ARBA00023145"/>
    </source>
</evidence>
<evidence type="ECO:0000256" key="1">
    <source>
        <dbReference type="ARBA" id="ARBA00001249"/>
    </source>
</evidence>
<evidence type="ECO:0000313" key="19">
    <source>
        <dbReference type="EMBL" id="ORC80783.1"/>
    </source>
</evidence>
<gene>
    <name evidence="19" type="ORF">TM35_001441030</name>
</gene>
<dbReference type="AlphaFoldDB" id="A0A1X0NDG7"/>
<keyword evidence="10 15" id="KW-0482">Metalloprotease</keyword>
<dbReference type="RefSeq" id="XP_028876812.1">
    <property type="nucleotide sequence ID" value="XM_029031897.1"/>
</dbReference>
<keyword evidence="14" id="KW-0325">Glycoprotein</keyword>
<evidence type="ECO:0000256" key="11">
    <source>
        <dbReference type="ARBA" id="ARBA00023136"/>
    </source>
</evidence>
<evidence type="ECO:0000313" key="20">
    <source>
        <dbReference type="Proteomes" id="UP000192257"/>
    </source>
</evidence>
<feature type="compositionally biased region" description="Polar residues" evidence="17">
    <location>
        <begin position="580"/>
        <end position="594"/>
    </location>
</feature>
<comment type="catalytic activity">
    <reaction evidence="1">
        <text>Preference for hydrophobic residues at P1 and P1' and basic residues at P2' and P3'. A model nonapeptide is cleaved at -Ala-Tyr-|-Leu-Lys-Lys-.</text>
        <dbReference type="EC" id="3.4.24.36"/>
    </reaction>
</comment>
<sequence>MRHPLLQVVLLLFICGAMAGPAYACNYDEIKKKNSPPVVVVRELPKKGEGAWQAYTVATSEDSNSNEGWEALRIRVSTEDLNKKKYCVNYGERRKDFLDGEEVNCNFHDIMLRGKEEAIKNEILPKAIKLHTDRLLVQRLKTPLQVPKFSKPSVCSHFTSPGDHASHGVQDADFLLYVAAGPSKNTNHSSWAVTCAVDQTKRPIVGAMNIHPLHADSTRVNVRLAAHKLAHALGFDYERMKGRGMTRHSSNYHDNRAVIDSAKVLEVAKEHYKCNSLKEVELEHTAEGNTTSHWNRRNMKDELMSMVSAAGNIESVGYYTALTIAAFHDMQYYRGNFSMAEPMSWGYMGGCNFGNVTIENTKRVLAPNGYCIEALEKSCSSDRLGVINSVAPTTKEVESICPILVADVSFFCTSEGDVRDRDVGLFRNDSWCLDVDYPNLTIDEEKKMKRGMCAAVNCSDNGVFRVQLTVDGPWHNCWGNEFIMPNKTDYPMYAGGRIKCPIYDEVCTVKSDGSSRLTSQANENTPLEIKAIWVSSTPTNPTIEDPPHSSVQRSQGPQTSTVNNAQQTTSTTTTADANRQRSSTTPTATVNKNGKTTRSSTESTTTQGSVKQEDTNKNSKKASNRRKDNSKATKVYSPLVLLVLLVSALLISF</sequence>
<dbReference type="GeneID" id="39991677"/>
<dbReference type="Pfam" id="PF01457">
    <property type="entry name" value="Peptidase_M8"/>
    <property type="match status" value="2"/>
</dbReference>
<feature type="signal peptide" evidence="16">
    <location>
        <begin position="1"/>
        <end position="19"/>
    </location>
</feature>
<evidence type="ECO:0000256" key="18">
    <source>
        <dbReference type="SAM" id="Phobius"/>
    </source>
</evidence>
<dbReference type="GO" id="GO:0016020">
    <property type="term" value="C:membrane"/>
    <property type="evidence" value="ECO:0007669"/>
    <property type="project" value="UniProtKB-SubCell"/>
</dbReference>
<keyword evidence="5 15" id="KW-0479">Metal-binding</keyword>